<name>A0ABX8JQ58_9ENTR</name>
<keyword evidence="1" id="KW-1133">Transmembrane helix</keyword>
<organism evidence="2 3">
    <name type="scientific">Leclercia pneumoniae</name>
    <dbReference type="NCBI Taxonomy" id="2815358"/>
    <lineage>
        <taxon>Bacteria</taxon>
        <taxon>Pseudomonadati</taxon>
        <taxon>Pseudomonadota</taxon>
        <taxon>Gammaproteobacteria</taxon>
        <taxon>Enterobacterales</taxon>
        <taxon>Enterobacteriaceae</taxon>
        <taxon>Leclercia</taxon>
    </lineage>
</organism>
<feature type="transmembrane region" description="Helical" evidence="1">
    <location>
        <begin position="94"/>
        <end position="113"/>
    </location>
</feature>
<evidence type="ECO:0000256" key="1">
    <source>
        <dbReference type="SAM" id="Phobius"/>
    </source>
</evidence>
<feature type="transmembrane region" description="Helical" evidence="1">
    <location>
        <begin position="40"/>
        <end position="58"/>
    </location>
</feature>
<dbReference type="Proteomes" id="UP000683497">
    <property type="component" value="Chromosome"/>
</dbReference>
<keyword evidence="3" id="KW-1185">Reference proteome</keyword>
<dbReference type="EMBL" id="CP076838">
    <property type="protein sequence ID" value="QWW78355.1"/>
    <property type="molecule type" value="Genomic_DNA"/>
</dbReference>
<evidence type="ECO:0000313" key="2">
    <source>
        <dbReference type="EMBL" id="QWW78355.1"/>
    </source>
</evidence>
<feature type="transmembrane region" description="Helical" evidence="1">
    <location>
        <begin position="65"/>
        <end position="82"/>
    </location>
</feature>
<sequence length="129" mass="14261">MDIKRHWPGVARCFLLYTAVCLCLTLNVKGAFLAGRHSELGLLFFIIPGAVASALTRSGEVVKPLLGATLAAPFCLLVMRLFTVSGRSFFQELAWLLSGVFWFALGALVVMFVRRALIHPRRKIKTPSK</sequence>
<dbReference type="RefSeq" id="WP_207293323.1">
    <property type="nucleotide sequence ID" value="NZ_CP071383.1"/>
</dbReference>
<dbReference type="Pfam" id="PF11045">
    <property type="entry name" value="YbjM"/>
    <property type="match status" value="1"/>
</dbReference>
<protein>
    <submittedName>
        <fullName evidence="2">Inner membrane protein YbjM</fullName>
    </submittedName>
</protein>
<reference evidence="2 3" key="1">
    <citation type="submission" date="2021-06" db="EMBL/GenBank/DDBJ databases">
        <title>Leclercia pneumoniae sp. nov.</title>
        <authorList>
            <person name="Hoenemann M."/>
            <person name="Viehweger A."/>
            <person name="Dietze N."/>
        </authorList>
    </citation>
    <scope>NUCLEOTIDE SEQUENCE [LARGE SCALE GENOMIC DNA]</scope>
    <source>
        <strain evidence="3">49125</strain>
    </source>
</reference>
<dbReference type="InterPro" id="IPR020368">
    <property type="entry name" value="Uncharacterised_YbjM"/>
</dbReference>
<keyword evidence="1" id="KW-0812">Transmembrane</keyword>
<accession>A0ABX8JQ58</accession>
<evidence type="ECO:0000313" key="3">
    <source>
        <dbReference type="Proteomes" id="UP000683497"/>
    </source>
</evidence>
<gene>
    <name evidence="2" type="ORF">KQ929_13900</name>
</gene>
<proteinExistence type="predicted"/>
<keyword evidence="1" id="KW-0472">Membrane</keyword>